<evidence type="ECO:0000256" key="2">
    <source>
        <dbReference type="ARBA" id="ARBA00022448"/>
    </source>
</evidence>
<feature type="transmembrane region" description="Helical" evidence="7">
    <location>
        <begin position="308"/>
        <end position="341"/>
    </location>
</feature>
<feature type="transmembrane region" description="Helical" evidence="7">
    <location>
        <begin position="240"/>
        <end position="261"/>
    </location>
</feature>
<evidence type="ECO:0000256" key="7">
    <source>
        <dbReference type="SAM" id="Phobius"/>
    </source>
</evidence>
<dbReference type="Gene3D" id="1.20.1250.20">
    <property type="entry name" value="MFS general substrate transporter like domains"/>
    <property type="match status" value="2"/>
</dbReference>
<feature type="domain" description="Major facilitator superfamily (MFS) profile" evidence="8">
    <location>
        <begin position="17"/>
        <end position="397"/>
    </location>
</feature>
<keyword evidence="3" id="KW-1003">Cell membrane</keyword>
<evidence type="ECO:0000256" key="4">
    <source>
        <dbReference type="ARBA" id="ARBA00022692"/>
    </source>
</evidence>
<keyword evidence="5 7" id="KW-1133">Transmembrane helix</keyword>
<organism evidence="9 10">
    <name type="scientific">Klebsiella pasteurii</name>
    <dbReference type="NCBI Taxonomy" id="2587529"/>
    <lineage>
        <taxon>Bacteria</taxon>
        <taxon>Pseudomonadati</taxon>
        <taxon>Pseudomonadota</taxon>
        <taxon>Gammaproteobacteria</taxon>
        <taxon>Enterobacterales</taxon>
        <taxon>Enterobacteriaceae</taxon>
        <taxon>Klebsiella/Raoultella group</taxon>
        <taxon>Klebsiella</taxon>
    </lineage>
</organism>
<feature type="transmembrane region" description="Helical" evidence="7">
    <location>
        <begin position="54"/>
        <end position="74"/>
    </location>
</feature>
<dbReference type="GO" id="GO:0022857">
    <property type="term" value="F:transmembrane transporter activity"/>
    <property type="evidence" value="ECO:0007669"/>
    <property type="project" value="InterPro"/>
</dbReference>
<evidence type="ECO:0000313" key="10">
    <source>
        <dbReference type="Proteomes" id="UP000318567"/>
    </source>
</evidence>
<dbReference type="Pfam" id="PF07690">
    <property type="entry name" value="MFS_1"/>
    <property type="match status" value="1"/>
</dbReference>
<name>A0A9Q9ULX8_9ENTR</name>
<dbReference type="PANTHER" id="PTHR43791">
    <property type="entry name" value="PERMEASE-RELATED"/>
    <property type="match status" value="1"/>
</dbReference>
<dbReference type="EMBL" id="CABGGO010000027">
    <property type="protein sequence ID" value="VUS82858.1"/>
    <property type="molecule type" value="Genomic_DNA"/>
</dbReference>
<comment type="subcellular location">
    <subcellularLocation>
        <location evidence="1">Membrane</location>
        <topology evidence="1">Multi-pass membrane protein</topology>
    </subcellularLocation>
</comment>
<dbReference type="InterPro" id="IPR020846">
    <property type="entry name" value="MFS_dom"/>
</dbReference>
<feature type="transmembrane region" description="Helical" evidence="7">
    <location>
        <begin position="361"/>
        <end position="379"/>
    </location>
</feature>
<evidence type="ECO:0000313" key="9">
    <source>
        <dbReference type="EMBL" id="VUS82858.1"/>
    </source>
</evidence>
<dbReference type="FunFam" id="1.20.1250.20:FF:000018">
    <property type="entry name" value="MFS transporter permease"/>
    <property type="match status" value="1"/>
</dbReference>
<feature type="transmembrane region" description="Helical" evidence="7">
    <location>
        <begin position="273"/>
        <end position="296"/>
    </location>
</feature>
<keyword evidence="2" id="KW-0813">Transport</keyword>
<feature type="transmembrane region" description="Helical" evidence="7">
    <location>
        <begin position="83"/>
        <end position="101"/>
    </location>
</feature>
<dbReference type="InterPro" id="IPR011701">
    <property type="entry name" value="MFS"/>
</dbReference>
<dbReference type="GO" id="GO:0005886">
    <property type="term" value="C:plasma membrane"/>
    <property type="evidence" value="ECO:0007669"/>
    <property type="project" value="TreeGrafter"/>
</dbReference>
<keyword evidence="4 7" id="KW-0812">Transmembrane</keyword>
<dbReference type="AlphaFoldDB" id="A0A9Q9ULX8"/>
<dbReference type="CDD" id="cd17319">
    <property type="entry name" value="MFS_ExuT_GudP_like"/>
    <property type="match status" value="1"/>
</dbReference>
<feature type="transmembrane region" description="Helical" evidence="7">
    <location>
        <begin position="107"/>
        <end position="129"/>
    </location>
</feature>
<reference evidence="9 10" key="1">
    <citation type="submission" date="2019-07" db="EMBL/GenBank/DDBJ databases">
        <authorList>
            <person name="Brisse S."/>
            <person name="Rodrigues C."/>
            <person name="Thorpe H."/>
        </authorList>
    </citation>
    <scope>NUCLEOTIDE SEQUENCE [LARGE SCALE GENOMIC DNA]</scope>
    <source>
        <strain evidence="9">SB6410</strain>
    </source>
</reference>
<proteinExistence type="predicted"/>
<keyword evidence="6 7" id="KW-0472">Membrane</keyword>
<sequence>MSNTLLESVVKKNRARLIPFMLALYVLAFLDRSNIGFAKETYQLDTGLSNEAYALGAGIFFVVYAFLGVPANLLMRKFGARKWIGCTTLLWGLLSAAMAWADTEAKFLLVRTLLGAAEAGFFPGMIYLTSQWFPQQNRASIMGLFYMGAPLALTLGSPLSGALLEMHGFMGHPGWFWMFIIEGLLAVGAGFFTFFWLDDTPQKARFLSAAEKQALISELASEEQKKVTSRLSDALRNGRVWQLAIIYLTIQVAVYGLIFFLPTQVAALLGTKVGFVASVVTAIPWVAALFGTWLIPRYSDRTGERRNVAAFTLLAAAIGIAVSGLVSPVLAIIALCVAAVGVIAVQPVFWTMPTQLLSGTALAAGIGFVTCLVPSAVFWPRLSASRLKQCSRVILPD</sequence>
<accession>A0A9Q9ULX8</accession>
<evidence type="ECO:0000256" key="3">
    <source>
        <dbReference type="ARBA" id="ARBA00022475"/>
    </source>
</evidence>
<evidence type="ECO:0000256" key="5">
    <source>
        <dbReference type="ARBA" id="ARBA00022989"/>
    </source>
</evidence>
<feature type="transmembrane region" description="Helical" evidence="7">
    <location>
        <begin position="175"/>
        <end position="197"/>
    </location>
</feature>
<dbReference type="PANTHER" id="PTHR43791:SF30">
    <property type="entry name" value="INNER MEMBRANE TRANSPORT PROTEIN RHMT"/>
    <property type="match status" value="1"/>
</dbReference>
<evidence type="ECO:0000256" key="1">
    <source>
        <dbReference type="ARBA" id="ARBA00004141"/>
    </source>
</evidence>
<feature type="transmembrane region" description="Helical" evidence="7">
    <location>
        <begin position="141"/>
        <end position="163"/>
    </location>
</feature>
<evidence type="ECO:0000259" key="8">
    <source>
        <dbReference type="PROSITE" id="PS50850"/>
    </source>
</evidence>
<dbReference type="Proteomes" id="UP000318567">
    <property type="component" value="Unassembled WGS sequence"/>
</dbReference>
<dbReference type="SUPFAM" id="SSF103473">
    <property type="entry name" value="MFS general substrate transporter"/>
    <property type="match status" value="1"/>
</dbReference>
<evidence type="ECO:0000256" key="6">
    <source>
        <dbReference type="ARBA" id="ARBA00023136"/>
    </source>
</evidence>
<protein>
    <submittedName>
        <fullName evidence="9">Inner membrane transport protein RhmT</fullName>
    </submittedName>
</protein>
<gene>
    <name evidence="9" type="primary">rhmT_2</name>
    <name evidence="9" type="ORF">SB6410_03590</name>
</gene>
<comment type="caution">
    <text evidence="9">The sequence shown here is derived from an EMBL/GenBank/DDBJ whole genome shotgun (WGS) entry which is preliminary data.</text>
</comment>
<dbReference type="PROSITE" id="PS50850">
    <property type="entry name" value="MFS"/>
    <property type="match status" value="1"/>
</dbReference>
<dbReference type="InterPro" id="IPR036259">
    <property type="entry name" value="MFS_trans_sf"/>
</dbReference>